<dbReference type="Gene3D" id="1.20.1250.20">
    <property type="entry name" value="MFS general substrate transporter like domains"/>
    <property type="match status" value="1"/>
</dbReference>
<feature type="transmembrane region" description="Helical" evidence="8">
    <location>
        <begin position="334"/>
        <end position="352"/>
    </location>
</feature>
<keyword evidence="3" id="KW-0813">Transport</keyword>
<dbReference type="EMBL" id="LK932403">
    <property type="protein sequence ID" value="CDS88177.1"/>
    <property type="molecule type" value="Genomic_DNA"/>
</dbReference>
<accession>A0A069ASA6</accession>
<dbReference type="PRINTS" id="PR01036">
    <property type="entry name" value="TCRTETB"/>
</dbReference>
<evidence type="ECO:0000256" key="3">
    <source>
        <dbReference type="ARBA" id="ARBA00022448"/>
    </source>
</evidence>
<dbReference type="GO" id="GO:0005886">
    <property type="term" value="C:plasma membrane"/>
    <property type="evidence" value="ECO:0007669"/>
    <property type="project" value="UniProtKB-SubCell"/>
</dbReference>
<evidence type="ECO:0000313" key="12">
    <source>
        <dbReference type="EMBL" id="CDT17301.1"/>
    </source>
</evidence>
<dbReference type="NCBIfam" id="TIGR00711">
    <property type="entry name" value="efflux_EmrB"/>
    <property type="match status" value="1"/>
</dbReference>
<keyword evidence="6 8" id="KW-1133">Transmembrane helix</keyword>
<feature type="transmembrane region" description="Helical" evidence="8">
    <location>
        <begin position="358"/>
        <end position="375"/>
    </location>
</feature>
<feature type="transmembrane region" description="Helical" evidence="8">
    <location>
        <begin position="14"/>
        <end position="38"/>
    </location>
</feature>
<keyword evidence="4" id="KW-1003">Cell membrane</keyword>
<dbReference type="Gene3D" id="1.20.1720.10">
    <property type="entry name" value="Multidrug resistance protein D"/>
    <property type="match status" value="1"/>
</dbReference>
<feature type="transmembrane region" description="Helical" evidence="8">
    <location>
        <begin position="143"/>
        <end position="166"/>
    </location>
</feature>
<name>A0A069ASA6_CLODI</name>
<dbReference type="InterPro" id="IPR020846">
    <property type="entry name" value="MFS_dom"/>
</dbReference>
<keyword evidence="7 8" id="KW-0472">Membrane</keyword>
<sequence>MTNSFKKDDNRKKITVLFVVIAMTFMATLDSSIINVALPVLASKLNVSLASIEWVIASYSIIICSTLLFFGRLGDIIGKSRVFQVGTILFTSASLLCGLSNSLTLLIVCRFIQGIGASAYMANNHGIITELFPKESRGKALGILVTAVAIGNMVGPSLGGFILSIFDWNVIFFINIPIGLIVIFLNTKFLPNSKKSSENMDKTGAILQFLGTTLFFSALISAQQTGLLNPYILIALLLSIIFIILFLILEKKHPQPLLDLEIFRNFKFSLNLICALTSFICIASSSILVPFYLQSTMKLPPIQAGLFMILSPLILAIFSPIFGNISDKIKSEKIILIGLLVMSFGFFLMSRLKESSALILFVIYISIISIGQAIFQPANNALIMSSCSRSKLGVVGSINSLVRNLGQVIGITISTTLLYNFMSIKAGYRVNDYVINNDKIFVFGMRNVYIIVTLVCLIGAILIGFYLFKYNKNEQ</sequence>
<dbReference type="InterPro" id="IPR036259">
    <property type="entry name" value="MFS_trans_sf"/>
</dbReference>
<dbReference type="EMBL" id="LK932994">
    <property type="protein sequence ID" value="CDT17301.1"/>
    <property type="molecule type" value="Genomic_DNA"/>
</dbReference>
<gene>
    <name evidence="12" type="ORF">BN1095_330400</name>
    <name evidence="10" type="ORF">BN1096_630165</name>
    <name evidence="11" type="ORF">BN1097_640028</name>
</gene>
<dbReference type="InterPro" id="IPR011701">
    <property type="entry name" value="MFS"/>
</dbReference>
<evidence type="ECO:0000259" key="9">
    <source>
        <dbReference type="PROSITE" id="PS50850"/>
    </source>
</evidence>
<feature type="transmembrane region" description="Helical" evidence="8">
    <location>
        <begin position="270"/>
        <end position="292"/>
    </location>
</feature>
<dbReference type="PANTHER" id="PTHR42718">
    <property type="entry name" value="MAJOR FACILITATOR SUPERFAMILY MULTIDRUG TRANSPORTER MFSC"/>
    <property type="match status" value="1"/>
</dbReference>
<dbReference type="EMBL" id="LK932517">
    <property type="protein sequence ID" value="CDS88044.1"/>
    <property type="molecule type" value="Genomic_DNA"/>
</dbReference>
<evidence type="ECO:0000256" key="4">
    <source>
        <dbReference type="ARBA" id="ARBA00022475"/>
    </source>
</evidence>
<dbReference type="SUPFAM" id="SSF103473">
    <property type="entry name" value="MFS general substrate transporter"/>
    <property type="match status" value="1"/>
</dbReference>
<feature type="transmembrane region" description="Helical" evidence="8">
    <location>
        <begin position="448"/>
        <end position="468"/>
    </location>
</feature>
<comment type="subcellular location">
    <subcellularLocation>
        <location evidence="1">Cell membrane</location>
        <topology evidence="1">Multi-pass membrane protein</topology>
    </subcellularLocation>
</comment>
<dbReference type="AlphaFoldDB" id="A0A069ASA6"/>
<feature type="transmembrane region" description="Helical" evidence="8">
    <location>
        <begin position="50"/>
        <end position="70"/>
    </location>
</feature>
<keyword evidence="5 8" id="KW-0812">Transmembrane</keyword>
<dbReference type="RefSeq" id="WP_021366803.1">
    <property type="nucleotide sequence ID" value="NZ_BBYB01000003.1"/>
</dbReference>
<feature type="transmembrane region" description="Helical" evidence="8">
    <location>
        <begin position="228"/>
        <end position="249"/>
    </location>
</feature>
<dbReference type="CDD" id="cd17321">
    <property type="entry name" value="MFS_MMR_MDR_like"/>
    <property type="match status" value="1"/>
</dbReference>
<evidence type="ECO:0000256" key="8">
    <source>
        <dbReference type="SAM" id="Phobius"/>
    </source>
</evidence>
<proteinExistence type="inferred from homology"/>
<feature type="transmembrane region" description="Helical" evidence="8">
    <location>
        <begin position="408"/>
        <end position="428"/>
    </location>
</feature>
<reference evidence="12" key="1">
    <citation type="submission" date="2014-07" db="EMBL/GenBank/DDBJ databases">
        <authorList>
            <person name="Monot Marc"/>
        </authorList>
    </citation>
    <scope>NUCLEOTIDE SEQUENCE</scope>
    <source>
        <strain evidence="12">7032989</strain>
        <strain evidence="11">7032994</strain>
    </source>
</reference>
<dbReference type="GO" id="GO:0022857">
    <property type="term" value="F:transmembrane transporter activity"/>
    <property type="evidence" value="ECO:0007669"/>
    <property type="project" value="InterPro"/>
</dbReference>
<dbReference type="InterPro" id="IPR004638">
    <property type="entry name" value="EmrB-like"/>
</dbReference>
<dbReference type="PROSITE" id="PS50850">
    <property type="entry name" value="MFS"/>
    <property type="match status" value="1"/>
</dbReference>
<feature type="transmembrane region" description="Helical" evidence="8">
    <location>
        <begin position="82"/>
        <end position="99"/>
    </location>
</feature>
<evidence type="ECO:0000256" key="6">
    <source>
        <dbReference type="ARBA" id="ARBA00022989"/>
    </source>
</evidence>
<feature type="transmembrane region" description="Helical" evidence="8">
    <location>
        <begin position="172"/>
        <end position="191"/>
    </location>
</feature>
<dbReference type="Pfam" id="PF07690">
    <property type="entry name" value="MFS_1"/>
    <property type="match status" value="1"/>
</dbReference>
<dbReference type="PANTHER" id="PTHR42718:SF9">
    <property type="entry name" value="MAJOR FACILITATOR SUPERFAMILY MULTIDRUG TRANSPORTER MFSC"/>
    <property type="match status" value="1"/>
</dbReference>
<comment type="similarity">
    <text evidence="2">Belongs to the major facilitator superfamily. EmrB family.</text>
</comment>
<feature type="domain" description="Major facilitator superfamily (MFS) profile" evidence="9">
    <location>
        <begin position="16"/>
        <end position="471"/>
    </location>
</feature>
<feature type="transmembrane region" description="Helical" evidence="8">
    <location>
        <begin position="304"/>
        <end position="322"/>
    </location>
</feature>
<protein>
    <submittedName>
        <fullName evidence="11">Drug resistance MFS transporter, drug:H+ antiporter-2 family</fullName>
    </submittedName>
    <submittedName>
        <fullName evidence="12">Transporter drug resistance, Major Facilitator Superfamily (MFS)</fullName>
    </submittedName>
</protein>
<organism evidence="12">
    <name type="scientific">Clostridioides difficile</name>
    <name type="common">Peptoclostridium difficile</name>
    <dbReference type="NCBI Taxonomy" id="1496"/>
    <lineage>
        <taxon>Bacteria</taxon>
        <taxon>Bacillati</taxon>
        <taxon>Bacillota</taxon>
        <taxon>Clostridia</taxon>
        <taxon>Peptostreptococcales</taxon>
        <taxon>Peptostreptococcaceae</taxon>
        <taxon>Clostridioides</taxon>
    </lineage>
</organism>
<evidence type="ECO:0000313" key="11">
    <source>
        <dbReference type="EMBL" id="CDS88177.1"/>
    </source>
</evidence>
<evidence type="ECO:0000256" key="1">
    <source>
        <dbReference type="ARBA" id="ARBA00004651"/>
    </source>
</evidence>
<evidence type="ECO:0000256" key="7">
    <source>
        <dbReference type="ARBA" id="ARBA00023136"/>
    </source>
</evidence>
<evidence type="ECO:0000256" key="2">
    <source>
        <dbReference type="ARBA" id="ARBA00008537"/>
    </source>
</evidence>
<feature type="transmembrane region" description="Helical" evidence="8">
    <location>
        <begin position="203"/>
        <end position="222"/>
    </location>
</feature>
<evidence type="ECO:0000256" key="5">
    <source>
        <dbReference type="ARBA" id="ARBA00022692"/>
    </source>
</evidence>
<evidence type="ECO:0000313" key="10">
    <source>
        <dbReference type="EMBL" id="CDS88044.1"/>
    </source>
</evidence>